<reference evidence="2" key="2">
    <citation type="submission" date="2025-08" db="UniProtKB">
        <authorList>
            <consortium name="RefSeq"/>
        </authorList>
    </citation>
    <scope>IDENTIFICATION</scope>
    <source>
        <tissue evidence="2">Leaf</tissue>
    </source>
</reference>
<organism evidence="1 2">
    <name type="scientific">Nicotiana tabacum</name>
    <name type="common">Common tobacco</name>
    <dbReference type="NCBI Taxonomy" id="4097"/>
    <lineage>
        <taxon>Eukaryota</taxon>
        <taxon>Viridiplantae</taxon>
        <taxon>Streptophyta</taxon>
        <taxon>Embryophyta</taxon>
        <taxon>Tracheophyta</taxon>
        <taxon>Spermatophyta</taxon>
        <taxon>Magnoliopsida</taxon>
        <taxon>eudicotyledons</taxon>
        <taxon>Gunneridae</taxon>
        <taxon>Pentapetalae</taxon>
        <taxon>asterids</taxon>
        <taxon>lamiids</taxon>
        <taxon>Solanales</taxon>
        <taxon>Solanaceae</taxon>
        <taxon>Nicotianoideae</taxon>
        <taxon>Nicotianeae</taxon>
        <taxon>Nicotiana</taxon>
    </lineage>
</organism>
<evidence type="ECO:0000313" key="1">
    <source>
        <dbReference type="Proteomes" id="UP000790787"/>
    </source>
</evidence>
<dbReference type="Proteomes" id="UP000790787">
    <property type="component" value="Chromosome 5"/>
</dbReference>
<name>A0AC58UJC2_TOBAC</name>
<accession>A0AC58UJC2</accession>
<reference evidence="1" key="1">
    <citation type="journal article" date="2014" name="Nat. Commun.">
        <title>The tobacco genome sequence and its comparison with those of tomato and potato.</title>
        <authorList>
            <person name="Sierro N."/>
            <person name="Battey J.N."/>
            <person name="Ouadi S."/>
            <person name="Bakaher N."/>
            <person name="Bovet L."/>
            <person name="Willig A."/>
            <person name="Goepfert S."/>
            <person name="Peitsch M.C."/>
            <person name="Ivanov N.V."/>
        </authorList>
    </citation>
    <scope>NUCLEOTIDE SEQUENCE [LARGE SCALE GENOMIC DNA]</scope>
</reference>
<proteinExistence type="predicted"/>
<dbReference type="RefSeq" id="XP_075109586.1">
    <property type="nucleotide sequence ID" value="XM_075253485.1"/>
</dbReference>
<protein>
    <submittedName>
        <fullName evidence="2">Cuscuta receptor 1-like</fullName>
    </submittedName>
</protein>
<keyword evidence="1" id="KW-1185">Reference proteome</keyword>
<evidence type="ECO:0000313" key="2">
    <source>
        <dbReference type="RefSeq" id="XP_075109586.1"/>
    </source>
</evidence>
<sequence length="159" mass="17989">MKCLGLSNLRVLLLEGYKINDIIILCLGTHIGLKKLEKLYPSENSFNSDIFSSLKDLPSLTHLDLSYNEIDEKIEMSDIVALSNLKFLNLQNNKFESFVTAKGSEEVALVVVEKKLVHHHFRAKPNPPQVPLSFLHKLHLSPVVLLQFQSFFFPSGSNL</sequence>
<gene>
    <name evidence="2" type="primary">LOC142181137</name>
</gene>